<feature type="compositionally biased region" description="Basic and acidic residues" evidence="6">
    <location>
        <begin position="1341"/>
        <end position="1367"/>
    </location>
</feature>
<dbReference type="FunFam" id="2.30.29.30:FF:000262">
    <property type="entry name" value="Disabled, isoform F"/>
    <property type="match status" value="1"/>
</dbReference>
<feature type="compositionally biased region" description="Polar residues" evidence="6">
    <location>
        <begin position="1577"/>
        <end position="1589"/>
    </location>
</feature>
<dbReference type="Proteomes" id="UP000466442">
    <property type="component" value="Linkage Group LG1"/>
</dbReference>
<feature type="compositionally biased region" description="Polar residues" evidence="6">
    <location>
        <begin position="614"/>
        <end position="625"/>
    </location>
</feature>
<feature type="region of interest" description="Disordered" evidence="6">
    <location>
        <begin position="867"/>
        <end position="921"/>
    </location>
</feature>
<feature type="region of interest" description="Disordered" evidence="6">
    <location>
        <begin position="365"/>
        <end position="387"/>
    </location>
</feature>
<feature type="compositionally biased region" description="Low complexity" evidence="6">
    <location>
        <begin position="547"/>
        <end position="562"/>
    </location>
</feature>
<dbReference type="Gene3D" id="2.30.29.30">
    <property type="entry name" value="Pleckstrin-homology domain (PH domain)/Phosphotyrosine-binding domain (PTB)"/>
    <property type="match status" value="1"/>
</dbReference>
<gene>
    <name evidence="8" type="ORF">GE061_001531</name>
</gene>
<evidence type="ECO:0000256" key="2">
    <source>
        <dbReference type="ARBA" id="ARBA00022473"/>
    </source>
</evidence>
<sequence>MERKLTIIRRNNDVSRITRVFGSGKERLAYCAFHRIPINDPKDESRENKGLQYLKTLISSSTLTRKDKNEPARFLGDGVSFKAKLIGILEVSEARGDRMCQEALADLKMAIRAAGEHKQRININIAIDGLRLRDEKTGDCLYHHPVHKISFIAQDMSDSRAFGYIFGSPDTGHRFFGIKTDKAASQVVITMRDLFQVVFELKKKEIEMAKQHIEQHQIKYSSPLFPETASKTSVEPLKIRPIAEDRVKENPSTSTAESQDHIMDLLDLELELNNIQQGINQMDRITPSDPFGPSVLSKSTADPFGDSFNPVARKGKLPPPPESGKRSKPSEKHWFDHETEALFEETELPNTLASLQSNAQSTFPLQSLSTSPLPTSDGTNDDGSIKKTDLSSSFDVFTDLDPLGTGRSKPYVDKKDFFQDLKNPPKKVLKDLVTEGSTDKLFYPGNKEELLSNSLDMLDQPSMSNPVHPSELFDDAFQDDPFDKDPFSEVDFSQNIFTPSNSDPFEKFADFASFRSSGRDSHDRYASFGDNESKPVPLKVSLPPEKLGSTSYDSSTLSPSLTRKNKLQKANSVSSVLKPPSPKHKSRIRMLNQTSADTFGDRGSPIMEGVTLRGRSSNIYSTMDRQVSDGVAPEPPPRSALNSVTMKPPPLPPKRLPAPMSSKPPPRPPHSDYDYIENYQTTSYTEINSPPLPAPARKQNNASKTPDPDYYLQPFPLLPPPKKKNDTQKVSGPVSDPVTSQPGVNKSLDITLSQLTKTGFSDLAAMLNMSPASLSKMTLQDLTKCLTSLSNDSEQFPNISTEDKSAKPNMLNSECYSALRDSIEEDTSTFKAEFDAHFSSGPDVINKGEESLFDKYAVFRELLEEEQKHDENMFDENHVDDSEAPSPCTFKKDDDDDDDEGKISEEFKTSPSGRTPPVEDRYAALRDICLDEVMEGKYEDLSDKDDSIIEPSRLEEDTDLLPQSRPHSESTESPTVTMKEHQSIMEATIMEEDISTLDVDEDDVPEEPVEEVLKDNAVNTPEPPEELSKSSRAKFNENVRFSPPEKLSGPSESKTSEPSASWAKFDSSVVPLDSSSIHSEGHISPWSTESIVGNDLSPACRDKRKHRKVRRHKPNQWQEDEESEEGWDGRGERPWSPSWRENGWSDGDSLYGDNPPYVERDYPSPRRGRRRRMSPWNSREQSPWEEDDRELSEDQWDNPRWQEELRQRSKHRSQGRDDERRRHYDDPRKSRKPMPWSSDIDRKSSRESLAWEDDERYQNRNYMDRRRRKWEEDSHNRNRSWRDREWSEQGMKLSNRYYKDRPHDSHWGSEYGDHGDDEGTRWSSRRPRSCDRGRRPFSGHHSAESEFQERRYMRSREGHSSEMDYRRKTQTLQSQKQRRKHSQTSPFEDDFSVQFFPKDSPVGAEVFDPDVKVSQPSPHEITKKSSFSESSKHKELSDLSNPPTHGHSLDYTWESTGSAKLSRSYQQSPFEDDFAPADTRRCSGRSASSDMSDPRGSDDVFFSNTAESLKCPEMMRRPKSANHADRSLKSCKNNNVDPQPHSMPGKIITDQDVTELKIAQNISDTKLSNSESKKSRTTTLQRSDSTSSLRKSESVNIFARNNDPFDDDFFCEEGASHKTKDKFAKSSGKESKWAESFNAFSFDNEPK</sequence>
<dbReference type="SMART" id="SM00462">
    <property type="entry name" value="PTB"/>
    <property type="match status" value="1"/>
</dbReference>
<evidence type="ECO:0000256" key="1">
    <source>
        <dbReference type="ARBA" id="ARBA00004496"/>
    </source>
</evidence>
<feature type="region of interest" description="Disordered" evidence="6">
    <location>
        <begin position="240"/>
        <end position="259"/>
    </location>
</feature>
<feature type="compositionally biased region" description="Polar residues" evidence="6">
    <location>
        <begin position="1050"/>
        <end position="1059"/>
    </location>
</feature>
<evidence type="ECO:0000313" key="8">
    <source>
        <dbReference type="EMBL" id="KAF6217177.1"/>
    </source>
</evidence>
<feature type="region of interest" description="Disordered" evidence="6">
    <location>
        <begin position="516"/>
        <end position="745"/>
    </location>
</feature>
<feature type="compositionally biased region" description="Basic and acidic residues" evidence="6">
    <location>
        <begin position="867"/>
        <end position="881"/>
    </location>
</feature>
<feature type="compositionally biased region" description="Basic and acidic residues" evidence="6">
    <location>
        <begin position="240"/>
        <end position="249"/>
    </location>
</feature>
<evidence type="ECO:0000259" key="7">
    <source>
        <dbReference type="PROSITE" id="PS01179"/>
    </source>
</evidence>
<dbReference type="GO" id="GO:0030154">
    <property type="term" value="P:cell differentiation"/>
    <property type="evidence" value="ECO:0007669"/>
    <property type="project" value="UniProtKB-KW"/>
</dbReference>
<feature type="compositionally biased region" description="Basic and acidic residues" evidence="6">
    <location>
        <begin position="1026"/>
        <end position="1037"/>
    </location>
</feature>
<feature type="compositionally biased region" description="Basic and acidic residues" evidence="6">
    <location>
        <begin position="323"/>
        <end position="332"/>
    </location>
</feature>
<dbReference type="InterPro" id="IPR006020">
    <property type="entry name" value="PTB/PI_dom"/>
</dbReference>
<organism evidence="8 9">
    <name type="scientific">Apolygus lucorum</name>
    <name type="common">Small green plant bug</name>
    <name type="synonym">Lygocoris lucorum</name>
    <dbReference type="NCBI Taxonomy" id="248454"/>
    <lineage>
        <taxon>Eukaryota</taxon>
        <taxon>Metazoa</taxon>
        <taxon>Ecdysozoa</taxon>
        <taxon>Arthropoda</taxon>
        <taxon>Hexapoda</taxon>
        <taxon>Insecta</taxon>
        <taxon>Pterygota</taxon>
        <taxon>Neoptera</taxon>
        <taxon>Paraneoptera</taxon>
        <taxon>Hemiptera</taxon>
        <taxon>Heteroptera</taxon>
        <taxon>Panheteroptera</taxon>
        <taxon>Cimicomorpha</taxon>
        <taxon>Miridae</taxon>
        <taxon>Mirini</taxon>
        <taxon>Apolygus</taxon>
    </lineage>
</organism>
<protein>
    <recommendedName>
        <fullName evidence="7">PID domain-containing protein</fullName>
    </recommendedName>
</protein>
<keyword evidence="9" id="KW-1185">Reference proteome</keyword>
<evidence type="ECO:0000313" key="9">
    <source>
        <dbReference type="Proteomes" id="UP000466442"/>
    </source>
</evidence>
<reference evidence="8" key="1">
    <citation type="journal article" date="2021" name="Mol. Ecol. Resour.">
        <title>Apolygus lucorum genome provides insights into omnivorousness and mesophyll feeding.</title>
        <authorList>
            <person name="Liu Y."/>
            <person name="Liu H."/>
            <person name="Wang H."/>
            <person name="Huang T."/>
            <person name="Liu B."/>
            <person name="Yang B."/>
            <person name="Yin L."/>
            <person name="Li B."/>
            <person name="Zhang Y."/>
            <person name="Zhang S."/>
            <person name="Jiang F."/>
            <person name="Zhang X."/>
            <person name="Ren Y."/>
            <person name="Wang B."/>
            <person name="Wang S."/>
            <person name="Lu Y."/>
            <person name="Wu K."/>
            <person name="Fan W."/>
            <person name="Wang G."/>
        </authorList>
    </citation>
    <scope>NUCLEOTIDE SEQUENCE</scope>
    <source>
        <strain evidence="8">12Hb</strain>
    </source>
</reference>
<feature type="compositionally biased region" description="Basic residues" evidence="6">
    <location>
        <begin position="1102"/>
        <end position="1114"/>
    </location>
</feature>
<dbReference type="CDD" id="cd01215">
    <property type="entry name" value="PTB_Dab"/>
    <property type="match status" value="1"/>
</dbReference>
<feature type="compositionally biased region" description="Polar residues" evidence="6">
    <location>
        <begin position="1453"/>
        <end position="1469"/>
    </location>
</feature>
<evidence type="ECO:0000256" key="3">
    <source>
        <dbReference type="ARBA" id="ARBA00022490"/>
    </source>
</evidence>
<feature type="compositionally biased region" description="Acidic residues" evidence="6">
    <location>
        <begin position="995"/>
        <end position="1010"/>
    </location>
</feature>
<comment type="caution">
    <text evidence="8">The sequence shown here is derived from an EMBL/GenBank/DDBJ whole genome shotgun (WGS) entry which is preliminary data.</text>
</comment>
<proteinExistence type="predicted"/>
<evidence type="ECO:0000256" key="5">
    <source>
        <dbReference type="ARBA" id="ARBA00022782"/>
    </source>
</evidence>
<feature type="compositionally biased region" description="Basic and acidic residues" evidence="6">
    <location>
        <begin position="934"/>
        <end position="955"/>
    </location>
</feature>
<evidence type="ECO:0000256" key="6">
    <source>
        <dbReference type="SAM" id="MobiDB-lite"/>
    </source>
</evidence>
<dbReference type="PANTHER" id="PTHR47695:SF3">
    <property type="entry name" value="PID DOMAIN-CONTAINING PROTEIN"/>
    <property type="match status" value="1"/>
</dbReference>
<dbReference type="InterPro" id="IPR048561">
    <property type="entry name" value="Dab_PTB"/>
</dbReference>
<feature type="compositionally biased region" description="Basic and acidic residues" evidence="6">
    <location>
        <begin position="1297"/>
        <end position="1320"/>
    </location>
</feature>
<feature type="compositionally biased region" description="Basic and acidic residues" evidence="6">
    <location>
        <begin position="1214"/>
        <end position="1228"/>
    </location>
</feature>
<keyword evidence="5" id="KW-0221">Differentiation</keyword>
<accession>A0A8S9Y7C5</accession>
<keyword evidence="4" id="KW-0597">Phosphoprotein</keyword>
<comment type="subcellular location">
    <subcellularLocation>
        <location evidence="1">Cytoplasm</location>
    </subcellularLocation>
</comment>
<dbReference type="GO" id="GO:0005737">
    <property type="term" value="C:cytoplasm"/>
    <property type="evidence" value="ECO:0007669"/>
    <property type="project" value="UniProtKB-SubCell"/>
</dbReference>
<keyword evidence="2" id="KW-0217">Developmental protein</keyword>
<keyword evidence="3" id="KW-0963">Cytoplasm</keyword>
<feature type="compositionally biased region" description="Basic and acidic residues" evidence="6">
    <location>
        <begin position="1256"/>
        <end position="1287"/>
    </location>
</feature>
<dbReference type="Pfam" id="PF00640">
    <property type="entry name" value="PID"/>
    <property type="match status" value="1"/>
</dbReference>
<feature type="compositionally biased region" description="Acidic residues" evidence="6">
    <location>
        <begin position="1183"/>
        <end position="1196"/>
    </location>
</feature>
<dbReference type="OrthoDB" id="10069833at2759"/>
<name>A0A8S9Y7C5_APOLU</name>
<feature type="domain" description="PID" evidence="7">
    <location>
        <begin position="75"/>
        <end position="209"/>
    </location>
</feature>
<dbReference type="PROSITE" id="PS01179">
    <property type="entry name" value="PID"/>
    <property type="match status" value="1"/>
</dbReference>
<feature type="compositionally biased region" description="Pro residues" evidence="6">
    <location>
        <begin position="647"/>
        <end position="668"/>
    </location>
</feature>
<evidence type="ECO:0000256" key="4">
    <source>
        <dbReference type="ARBA" id="ARBA00022553"/>
    </source>
</evidence>
<dbReference type="PANTHER" id="PTHR47695">
    <property type="entry name" value="PID DOMAIN-CONTAINING PROTEIN"/>
    <property type="match status" value="1"/>
</dbReference>
<feature type="compositionally biased region" description="Polar residues" evidence="6">
    <location>
        <begin position="678"/>
        <end position="688"/>
    </location>
</feature>
<feature type="region of interest" description="Disordered" evidence="6">
    <location>
        <begin position="282"/>
        <end position="332"/>
    </location>
</feature>
<dbReference type="InterPro" id="IPR011993">
    <property type="entry name" value="PH-like_dom_sf"/>
</dbReference>
<feature type="compositionally biased region" description="Low complexity" evidence="6">
    <location>
        <begin position="365"/>
        <end position="376"/>
    </location>
</feature>
<dbReference type="SUPFAM" id="SSF50729">
    <property type="entry name" value="PH domain-like"/>
    <property type="match status" value="1"/>
</dbReference>
<feature type="region of interest" description="Disordered" evidence="6">
    <location>
        <begin position="995"/>
        <end position="1595"/>
    </location>
</feature>
<feature type="compositionally biased region" description="Polar residues" evidence="6">
    <location>
        <begin position="1560"/>
        <end position="1570"/>
    </location>
</feature>
<feature type="region of interest" description="Disordered" evidence="6">
    <location>
        <begin position="934"/>
        <end position="979"/>
    </location>
</feature>
<dbReference type="EMBL" id="WIXP02000001">
    <property type="protein sequence ID" value="KAF6217177.1"/>
    <property type="molecule type" value="Genomic_DNA"/>
</dbReference>